<dbReference type="Proteomes" id="UP000708208">
    <property type="component" value="Unassembled WGS sequence"/>
</dbReference>
<reference evidence="1" key="1">
    <citation type="submission" date="2021-06" db="EMBL/GenBank/DDBJ databases">
        <authorList>
            <person name="Hodson N. C."/>
            <person name="Mongue J. A."/>
            <person name="Jaron S. K."/>
        </authorList>
    </citation>
    <scope>NUCLEOTIDE SEQUENCE</scope>
</reference>
<sequence>MGTTVEALNSGLAISQGVKWVEI</sequence>
<organism evidence="1 2">
    <name type="scientific">Allacma fusca</name>
    <dbReference type="NCBI Taxonomy" id="39272"/>
    <lineage>
        <taxon>Eukaryota</taxon>
        <taxon>Metazoa</taxon>
        <taxon>Ecdysozoa</taxon>
        <taxon>Arthropoda</taxon>
        <taxon>Hexapoda</taxon>
        <taxon>Collembola</taxon>
        <taxon>Symphypleona</taxon>
        <taxon>Sminthuridae</taxon>
        <taxon>Allacma</taxon>
    </lineage>
</organism>
<evidence type="ECO:0000313" key="2">
    <source>
        <dbReference type="Proteomes" id="UP000708208"/>
    </source>
</evidence>
<proteinExistence type="predicted"/>
<dbReference type="EMBL" id="CAJVCH010048164">
    <property type="protein sequence ID" value="CAG7717735.1"/>
    <property type="molecule type" value="Genomic_DNA"/>
</dbReference>
<gene>
    <name evidence="1" type="ORF">AFUS01_LOCUS7174</name>
</gene>
<comment type="caution">
    <text evidence="1">The sequence shown here is derived from an EMBL/GenBank/DDBJ whole genome shotgun (WGS) entry which is preliminary data.</text>
</comment>
<dbReference type="AlphaFoldDB" id="A0A8J2NX12"/>
<keyword evidence="2" id="KW-1185">Reference proteome</keyword>
<protein>
    <submittedName>
        <fullName evidence="1">Uncharacterized protein</fullName>
    </submittedName>
</protein>
<accession>A0A8J2NX12</accession>
<evidence type="ECO:0000313" key="1">
    <source>
        <dbReference type="EMBL" id="CAG7717735.1"/>
    </source>
</evidence>
<feature type="non-terminal residue" evidence="1">
    <location>
        <position position="1"/>
    </location>
</feature>
<name>A0A8J2NX12_9HEXA</name>